<proteinExistence type="inferred from homology"/>
<evidence type="ECO:0000256" key="1">
    <source>
        <dbReference type="ARBA" id="ARBA00007613"/>
    </source>
</evidence>
<keyword evidence="4" id="KW-1185">Reference proteome</keyword>
<dbReference type="RefSeq" id="WP_180306208.1">
    <property type="nucleotide sequence ID" value="NZ_CP058952.1"/>
</dbReference>
<dbReference type="PROSITE" id="PS51257">
    <property type="entry name" value="PROKAR_LIPOPROTEIN"/>
    <property type="match status" value="1"/>
</dbReference>
<keyword evidence="2" id="KW-1134">Transmembrane beta strand</keyword>
<comment type="similarity">
    <text evidence="1 2">Belongs to the outer membrane factor (OMF) (TC 1.B.17) family.</text>
</comment>
<keyword evidence="2" id="KW-0812">Transmembrane</keyword>
<dbReference type="Gene3D" id="2.20.200.10">
    <property type="entry name" value="Outer membrane efflux proteins (OEP)"/>
    <property type="match status" value="1"/>
</dbReference>
<sequence length="461" mass="49653">MLKAHTLLSVLLGAGVLLGCAVSTPPSQHELMPLALGQASVPVQWRHEQTPGQFDVKALGFTPDAVLKSLIAEAWLYNTDLRIAASRIEQSRAALKAAGGPLLPSLAIGAQAGDSAIPTSSMSTTGIGLVAAWEIDLWGRLKSEEAAAGARFQASELDLQYSRQAIAAAVTRSWISIIEATQQLELAQQMQRMAEQQVKLIQTGHKVGRNTAQDVALNEATVAVYRNQVASNEQSLNQARRSLEVLLGRYPAAEVVTTSVLPLASSELPAGIPAELMTRRPDVLAAEQRFRAAFQDVEAAQRARLPSLKLSAGFAYIEDSIIVLDPSLKNPLWAMTGQLLAPIFTGGVLEAQIEAKTAKQQEAIAQYSKTALTAFNEVEGALAAERSLLQRQKAVDSQNVQLEKSLGFAQVQQKVGKADAYQLLQQQLSLANSQANLLRVQSERLNNRINLHQALGGHFPE</sequence>
<evidence type="ECO:0000313" key="4">
    <source>
        <dbReference type="Proteomes" id="UP000510822"/>
    </source>
</evidence>
<name>A0A7D5ZDN4_9NEIS</name>
<dbReference type="SUPFAM" id="SSF56954">
    <property type="entry name" value="Outer membrane efflux proteins (OEP)"/>
    <property type="match status" value="1"/>
</dbReference>
<dbReference type="EMBL" id="CP058952">
    <property type="protein sequence ID" value="QLI82125.1"/>
    <property type="molecule type" value="Genomic_DNA"/>
</dbReference>
<accession>A0A7D5ZDN4</accession>
<gene>
    <name evidence="3" type="ORF">HZU75_11640</name>
</gene>
<comment type="subcellular location">
    <subcellularLocation>
        <location evidence="2">Cell membrane</location>
        <topology evidence="2">Lipid-anchor</topology>
    </subcellularLocation>
</comment>
<dbReference type="NCBIfam" id="TIGR01845">
    <property type="entry name" value="outer_NodT"/>
    <property type="match status" value="1"/>
</dbReference>
<dbReference type="Pfam" id="PF02321">
    <property type="entry name" value="OEP"/>
    <property type="match status" value="2"/>
</dbReference>
<keyword evidence="2" id="KW-0564">Palmitate</keyword>
<dbReference type="GO" id="GO:0005886">
    <property type="term" value="C:plasma membrane"/>
    <property type="evidence" value="ECO:0007669"/>
    <property type="project" value="UniProtKB-SubCell"/>
</dbReference>
<feature type="chain" id="PRO_5029036023" evidence="2">
    <location>
        <begin position="20"/>
        <end position="461"/>
    </location>
</feature>
<organism evidence="3 4">
    <name type="scientific">Chitinibacter fontanus</name>
    <dbReference type="NCBI Taxonomy" id="1737446"/>
    <lineage>
        <taxon>Bacteria</taxon>
        <taxon>Pseudomonadati</taxon>
        <taxon>Pseudomonadota</taxon>
        <taxon>Betaproteobacteria</taxon>
        <taxon>Neisseriales</taxon>
        <taxon>Chitinibacteraceae</taxon>
        <taxon>Chitinibacter</taxon>
    </lineage>
</organism>
<dbReference type="Proteomes" id="UP000510822">
    <property type="component" value="Chromosome"/>
</dbReference>
<protein>
    <submittedName>
        <fullName evidence="3">Efflux transporter outer membrane subunit</fullName>
    </submittedName>
</protein>
<dbReference type="PANTHER" id="PTHR30203">
    <property type="entry name" value="OUTER MEMBRANE CATION EFFLUX PROTEIN"/>
    <property type="match status" value="1"/>
</dbReference>
<keyword evidence="2" id="KW-0472">Membrane</keyword>
<dbReference type="InterPro" id="IPR003423">
    <property type="entry name" value="OMP_efflux"/>
</dbReference>
<evidence type="ECO:0000256" key="2">
    <source>
        <dbReference type="RuleBase" id="RU362097"/>
    </source>
</evidence>
<dbReference type="InterPro" id="IPR010131">
    <property type="entry name" value="MdtP/NodT-like"/>
</dbReference>
<evidence type="ECO:0000313" key="3">
    <source>
        <dbReference type="EMBL" id="QLI82125.1"/>
    </source>
</evidence>
<reference evidence="3 4" key="1">
    <citation type="journal article" date="2016" name="Int. J. Syst. Evol. Microbiol.">
        <title>Chitinibacter fontanus sp. nov., isolated from a spring.</title>
        <authorList>
            <person name="Sheu S.Y."/>
            <person name="Li Y.S."/>
            <person name="Young C.C."/>
            <person name="Chen W.M."/>
        </authorList>
    </citation>
    <scope>NUCLEOTIDE SEQUENCE [LARGE SCALE GENOMIC DNA]</scope>
    <source>
        <strain evidence="3 4">STM-7</strain>
    </source>
</reference>
<keyword evidence="2" id="KW-0732">Signal</keyword>
<keyword evidence="2" id="KW-0449">Lipoprotein</keyword>
<dbReference type="GO" id="GO:0015562">
    <property type="term" value="F:efflux transmembrane transporter activity"/>
    <property type="evidence" value="ECO:0007669"/>
    <property type="project" value="InterPro"/>
</dbReference>
<dbReference type="Gene3D" id="1.20.1600.10">
    <property type="entry name" value="Outer membrane efflux proteins (OEP)"/>
    <property type="match status" value="1"/>
</dbReference>
<feature type="signal peptide" evidence="2">
    <location>
        <begin position="1"/>
        <end position="19"/>
    </location>
</feature>
<dbReference type="AlphaFoldDB" id="A0A7D5ZDN4"/>
<dbReference type="KEGG" id="cfon:HZU75_11640"/>